<dbReference type="RefSeq" id="WP_200091882.1">
    <property type="nucleotide sequence ID" value="NZ_JADVKH010000042.1"/>
</dbReference>
<dbReference type="Proteomes" id="UP000808215">
    <property type="component" value="Unassembled WGS sequence"/>
</dbReference>
<dbReference type="EMBL" id="JADVKH010000042">
    <property type="protein sequence ID" value="MBJ9689115.1"/>
    <property type="molecule type" value="Genomic_DNA"/>
</dbReference>
<protein>
    <submittedName>
        <fullName evidence="1">Uncharacterized protein</fullName>
    </submittedName>
</protein>
<accession>A0ABS1AY90</accession>
<evidence type="ECO:0000313" key="1">
    <source>
        <dbReference type="EMBL" id="MBJ9689115.1"/>
    </source>
</evidence>
<proteinExistence type="predicted"/>
<sequence>MEIQQASAWQPVVRRGLVVASASSLESYYNQTSELPEFVHAPSTTAVKERLRNRLVRNDPELWKASPETKVQALVDFDKGYLPTEEALRFTVGLVASYVDCMRSKDIHNPRYRRYFYSFKEALQGRGPVPSRESLETLTGVSYILAGSVHQCRTTYIQRLRNLFGEPFRVEGPSLNDINAVWYFPIVVLRWPTCGTLKGLLEQFRDRLVSELKDPADTGPILKRVRGRNASSALIAAAVLLNVGMLVVDGALAESLGGELRDILAFLGDLQSYANIPVLLSCSDAFLNGAEKLGRKVENVLRGRMLVFEPLVRPAAGASKRGLWHQHNQWLWSAGLLPPMLEMPCNLPSWTWEICLGRVDWLVDGFRALHERLAWEPSLLINGGPSRDVVVEAFKLRLRIWTAPRSFIEEYDNKSKFLQRKDLLQHVDYLPFNDIAELLDVRHRPARLGVEYA</sequence>
<keyword evidence="2" id="KW-1185">Reference proteome</keyword>
<evidence type="ECO:0000313" key="2">
    <source>
        <dbReference type="Proteomes" id="UP000808215"/>
    </source>
</evidence>
<gene>
    <name evidence="1" type="ORF">I5589_18735</name>
</gene>
<name>A0ABS1AY90_BURVI</name>
<organism evidence="1 2">
    <name type="scientific">Burkholderia vietnamiensis</name>
    <dbReference type="NCBI Taxonomy" id="60552"/>
    <lineage>
        <taxon>Bacteria</taxon>
        <taxon>Pseudomonadati</taxon>
        <taxon>Pseudomonadota</taxon>
        <taxon>Betaproteobacteria</taxon>
        <taxon>Burkholderiales</taxon>
        <taxon>Burkholderiaceae</taxon>
        <taxon>Burkholderia</taxon>
        <taxon>Burkholderia cepacia complex</taxon>
    </lineage>
</organism>
<reference evidence="1 2" key="1">
    <citation type="submission" date="2020-11" db="EMBL/GenBank/DDBJ databases">
        <title>Enhanced detection system for hospital associated transmission using whole genome sequencing surveillance.</title>
        <authorList>
            <person name="Harrison L.H."/>
            <person name="Van Tyne D."/>
            <person name="Marsh J.W."/>
            <person name="Griffith M.P."/>
            <person name="Snyder D.J."/>
            <person name="Cooper V.S."/>
            <person name="Mustapha M."/>
        </authorList>
    </citation>
    <scope>NUCLEOTIDE SEQUENCE [LARGE SCALE GENOMIC DNA]</scope>
    <source>
        <strain evidence="1 2">BC00020</strain>
    </source>
</reference>
<comment type="caution">
    <text evidence="1">The sequence shown here is derived from an EMBL/GenBank/DDBJ whole genome shotgun (WGS) entry which is preliminary data.</text>
</comment>